<comment type="cofactor">
    <cofactor evidence="1">
        <name>Mg(2+)</name>
        <dbReference type="ChEBI" id="CHEBI:18420"/>
    </cofactor>
</comment>
<evidence type="ECO:0000256" key="2">
    <source>
        <dbReference type="ARBA" id="ARBA00005582"/>
    </source>
</evidence>
<dbReference type="Pfam" id="PF00293">
    <property type="entry name" value="NUDIX"/>
    <property type="match status" value="1"/>
</dbReference>
<dbReference type="EMBL" id="CP120997">
    <property type="protein sequence ID" value="WLQ37623.1"/>
    <property type="molecule type" value="Genomic_DNA"/>
</dbReference>
<protein>
    <submittedName>
        <fullName evidence="6">NUDIX domain-containing protein</fullName>
    </submittedName>
</protein>
<keyword evidence="3 4" id="KW-0378">Hydrolase</keyword>
<dbReference type="PANTHER" id="PTHR43046">
    <property type="entry name" value="GDP-MANNOSE MANNOSYL HYDROLASE"/>
    <property type="match status" value="1"/>
</dbReference>
<name>A0ABY9HSR1_9ACTN</name>
<feature type="domain" description="Nudix hydrolase" evidence="5">
    <location>
        <begin position="19"/>
        <end position="145"/>
    </location>
</feature>
<dbReference type="PROSITE" id="PS51462">
    <property type="entry name" value="NUDIX"/>
    <property type="match status" value="1"/>
</dbReference>
<evidence type="ECO:0000256" key="1">
    <source>
        <dbReference type="ARBA" id="ARBA00001946"/>
    </source>
</evidence>
<proteinExistence type="inferred from homology"/>
<gene>
    <name evidence="6" type="ORF">P8A18_31135</name>
</gene>
<evidence type="ECO:0000313" key="7">
    <source>
        <dbReference type="Proteomes" id="UP001239522"/>
    </source>
</evidence>
<dbReference type="PRINTS" id="PR00502">
    <property type="entry name" value="NUDIXFAMILY"/>
</dbReference>
<evidence type="ECO:0000259" key="5">
    <source>
        <dbReference type="PROSITE" id="PS51462"/>
    </source>
</evidence>
<reference evidence="6 7" key="1">
    <citation type="submission" date="2023-03" db="EMBL/GenBank/DDBJ databases">
        <title>Isolation and description of six Streptomyces strains from soil environments, able to metabolize different microbial glucans.</title>
        <authorList>
            <person name="Widen T."/>
            <person name="Larsbrink J."/>
        </authorList>
    </citation>
    <scope>NUCLEOTIDE SEQUENCE [LARGE SCALE GENOMIC DNA]</scope>
    <source>
        <strain evidence="6 7">Mut1</strain>
    </source>
</reference>
<dbReference type="PANTHER" id="PTHR43046:SF14">
    <property type="entry name" value="MUTT_NUDIX FAMILY PROTEIN"/>
    <property type="match status" value="1"/>
</dbReference>
<dbReference type="InterPro" id="IPR015797">
    <property type="entry name" value="NUDIX_hydrolase-like_dom_sf"/>
</dbReference>
<dbReference type="PROSITE" id="PS00893">
    <property type="entry name" value="NUDIX_BOX"/>
    <property type="match status" value="1"/>
</dbReference>
<accession>A0ABY9HSR1</accession>
<evidence type="ECO:0000256" key="3">
    <source>
        <dbReference type="ARBA" id="ARBA00022801"/>
    </source>
</evidence>
<keyword evidence="7" id="KW-1185">Reference proteome</keyword>
<dbReference type="InterPro" id="IPR000086">
    <property type="entry name" value="NUDIX_hydrolase_dom"/>
</dbReference>
<dbReference type="InterPro" id="IPR020084">
    <property type="entry name" value="NUDIX_hydrolase_CS"/>
</dbReference>
<comment type="similarity">
    <text evidence="2 4">Belongs to the Nudix hydrolase family.</text>
</comment>
<dbReference type="Gene3D" id="3.90.79.10">
    <property type="entry name" value="Nucleoside Triphosphate Pyrophosphohydrolase"/>
    <property type="match status" value="1"/>
</dbReference>
<evidence type="ECO:0000313" key="6">
    <source>
        <dbReference type="EMBL" id="WLQ37623.1"/>
    </source>
</evidence>
<dbReference type="InterPro" id="IPR020476">
    <property type="entry name" value="Nudix_hydrolase"/>
</dbReference>
<sequence length="167" mass="17792">MDTERPLVPSRNSRPPQAQAALGVGVIVRDAQGRVLLGRHHSGTWELPGGKVDPPESVAAAAVRELREETGLTVAEDEVSVFAMLHDAVAGINRVTMAALVHVGSGTARVTEPHLISTWEWTPPDALPTPLFDPSAQILATWRPDLAIGHPPVHRLALVAEGSQVKP</sequence>
<organism evidence="6 7">
    <name type="scientific">Streptomyces castrisilvae</name>
    <dbReference type="NCBI Taxonomy" id="3033811"/>
    <lineage>
        <taxon>Bacteria</taxon>
        <taxon>Bacillati</taxon>
        <taxon>Actinomycetota</taxon>
        <taxon>Actinomycetes</taxon>
        <taxon>Kitasatosporales</taxon>
        <taxon>Streptomycetaceae</taxon>
        <taxon>Streptomyces</taxon>
    </lineage>
</organism>
<dbReference type="CDD" id="cd04678">
    <property type="entry name" value="NUDIX_MTH2_Nudt15"/>
    <property type="match status" value="1"/>
</dbReference>
<evidence type="ECO:0000256" key="4">
    <source>
        <dbReference type="RuleBase" id="RU003476"/>
    </source>
</evidence>
<dbReference type="SUPFAM" id="SSF55811">
    <property type="entry name" value="Nudix"/>
    <property type="match status" value="1"/>
</dbReference>
<dbReference type="Proteomes" id="UP001239522">
    <property type="component" value="Chromosome"/>
</dbReference>
<dbReference type="RefSeq" id="WP_306059988.1">
    <property type="nucleotide sequence ID" value="NZ_CP120997.1"/>
</dbReference>